<accession>L1N7V3</accession>
<proteinExistence type="predicted"/>
<organism evidence="1 2">
    <name type="scientific">Hoylesella saccharolytica F0055</name>
    <dbReference type="NCBI Taxonomy" id="1127699"/>
    <lineage>
        <taxon>Bacteria</taxon>
        <taxon>Pseudomonadati</taxon>
        <taxon>Bacteroidota</taxon>
        <taxon>Bacteroidia</taxon>
        <taxon>Bacteroidales</taxon>
        <taxon>Prevotellaceae</taxon>
        <taxon>Hoylesella</taxon>
    </lineage>
</organism>
<sequence>MVIPCTTQSVWDVKFICLPMLTTVFIGEINAAAHITVWKNICIFAANEMLFILYW</sequence>
<dbReference type="EMBL" id="AMEP01000102">
    <property type="protein sequence ID" value="EKX99319.1"/>
    <property type="molecule type" value="Genomic_DNA"/>
</dbReference>
<name>L1N7V3_9BACT</name>
<keyword evidence="2" id="KW-1185">Reference proteome</keyword>
<evidence type="ECO:0000313" key="2">
    <source>
        <dbReference type="Proteomes" id="UP000010433"/>
    </source>
</evidence>
<dbReference type="AlphaFoldDB" id="L1N7V3"/>
<evidence type="ECO:0000313" key="1">
    <source>
        <dbReference type="EMBL" id="EKX99319.1"/>
    </source>
</evidence>
<dbReference type="STRING" id="1127699.HMPREF9151_01746"/>
<comment type="caution">
    <text evidence="1">The sequence shown here is derived from an EMBL/GenBank/DDBJ whole genome shotgun (WGS) entry which is preliminary data.</text>
</comment>
<dbReference type="PATRIC" id="fig|1127699.3.peg.1612"/>
<dbReference type="HOGENOM" id="CLU_3028581_0_0_10"/>
<dbReference type="Proteomes" id="UP000010433">
    <property type="component" value="Unassembled WGS sequence"/>
</dbReference>
<gene>
    <name evidence="1" type="ORF">HMPREF9151_01746</name>
</gene>
<protein>
    <submittedName>
        <fullName evidence="1">Uncharacterized protein</fullName>
    </submittedName>
</protein>
<reference evidence="1 2" key="1">
    <citation type="submission" date="2012-05" db="EMBL/GenBank/DDBJ databases">
        <authorList>
            <person name="Weinstock G."/>
            <person name="Sodergren E."/>
            <person name="Lobos E.A."/>
            <person name="Fulton L."/>
            <person name="Fulton R."/>
            <person name="Courtney L."/>
            <person name="Fronick C."/>
            <person name="O'Laughlin M."/>
            <person name="Godfrey J."/>
            <person name="Wilson R.M."/>
            <person name="Miner T."/>
            <person name="Farmer C."/>
            <person name="Delehaunty K."/>
            <person name="Cordes M."/>
            <person name="Minx P."/>
            <person name="Tomlinson C."/>
            <person name="Chen J."/>
            <person name="Wollam A."/>
            <person name="Pepin K.H."/>
            <person name="Bhonagiri V."/>
            <person name="Zhang X."/>
            <person name="Suruliraj S."/>
            <person name="Warren W."/>
            <person name="Mitreva M."/>
            <person name="Mardis E.R."/>
            <person name="Wilson R.K."/>
        </authorList>
    </citation>
    <scope>NUCLEOTIDE SEQUENCE [LARGE SCALE GENOMIC DNA]</scope>
    <source>
        <strain evidence="1 2">F0055</strain>
    </source>
</reference>